<feature type="compositionally biased region" description="Basic and acidic residues" evidence="1">
    <location>
        <begin position="139"/>
        <end position="157"/>
    </location>
</feature>
<dbReference type="AlphaFoldDB" id="D1NTV2"/>
<keyword evidence="2" id="KW-0472">Membrane</keyword>
<accession>D1NTV2</accession>
<dbReference type="STRING" id="561180.BIFGAL_03272"/>
<feature type="compositionally biased region" description="Polar residues" evidence="1">
    <location>
        <begin position="91"/>
        <end position="107"/>
    </location>
</feature>
<feature type="transmembrane region" description="Helical" evidence="2">
    <location>
        <begin position="191"/>
        <end position="212"/>
    </location>
</feature>
<dbReference type="PRINTS" id="PR01217">
    <property type="entry name" value="PRICHEXTENSN"/>
</dbReference>
<evidence type="ECO:0000313" key="5">
    <source>
        <dbReference type="Proteomes" id="UP000003656"/>
    </source>
</evidence>
<feature type="compositionally biased region" description="Pro residues" evidence="1">
    <location>
        <begin position="262"/>
        <end position="285"/>
    </location>
</feature>
<keyword evidence="2" id="KW-0812">Transmembrane</keyword>
<gene>
    <name evidence="4" type="ORF">BGLCM_1121</name>
    <name evidence="3" type="ORF">BIFGAL_03272</name>
</gene>
<name>D1NTV2_9BIFI</name>
<feature type="compositionally biased region" description="Polar residues" evidence="1">
    <location>
        <begin position="158"/>
        <end position="178"/>
    </location>
</feature>
<feature type="region of interest" description="Disordered" evidence="1">
    <location>
        <begin position="91"/>
        <end position="181"/>
    </location>
</feature>
<dbReference type="Proteomes" id="UP000029074">
    <property type="component" value="Unassembled WGS sequence"/>
</dbReference>
<keyword evidence="6" id="KW-1185">Reference proteome</keyword>
<comment type="caution">
    <text evidence="3">The sequence shown here is derived from an EMBL/GenBank/DDBJ whole genome shotgun (WGS) entry which is preliminary data.</text>
</comment>
<evidence type="ECO:0000256" key="2">
    <source>
        <dbReference type="SAM" id="Phobius"/>
    </source>
</evidence>
<evidence type="ECO:0000256" key="1">
    <source>
        <dbReference type="SAM" id="MobiDB-lite"/>
    </source>
</evidence>
<feature type="compositionally biased region" description="Basic and acidic residues" evidence="1">
    <location>
        <begin position="318"/>
        <end position="332"/>
    </location>
</feature>
<feature type="region of interest" description="Disordered" evidence="1">
    <location>
        <begin position="230"/>
        <end position="355"/>
    </location>
</feature>
<organism evidence="3 5">
    <name type="scientific">Bifidobacterium gallicum DSM 20093 = LMG 11596</name>
    <dbReference type="NCBI Taxonomy" id="561180"/>
    <lineage>
        <taxon>Bacteria</taxon>
        <taxon>Bacillati</taxon>
        <taxon>Actinomycetota</taxon>
        <taxon>Actinomycetes</taxon>
        <taxon>Bifidobacteriales</taxon>
        <taxon>Bifidobacteriaceae</taxon>
        <taxon>Bifidobacterium</taxon>
    </lineage>
</organism>
<reference evidence="3 5" key="1">
    <citation type="submission" date="2009-11" db="EMBL/GenBank/DDBJ databases">
        <authorList>
            <person name="Weinstock G."/>
            <person name="Sodergren E."/>
            <person name="Clifton S."/>
            <person name="Fulton L."/>
            <person name="Fulton B."/>
            <person name="Courtney L."/>
            <person name="Fronick C."/>
            <person name="Harrison M."/>
            <person name="Strong C."/>
            <person name="Farmer C."/>
            <person name="Delahaunty K."/>
            <person name="Markovic C."/>
            <person name="Hall O."/>
            <person name="Minx P."/>
            <person name="Tomlinson C."/>
            <person name="Mitreva M."/>
            <person name="Nelson J."/>
            <person name="Hou S."/>
            <person name="Wollam A."/>
            <person name="Pepin K.H."/>
            <person name="Johnson M."/>
            <person name="Bhonagiri V."/>
            <person name="Nash W.E."/>
            <person name="Warren W."/>
            <person name="Chinwalla A."/>
            <person name="Mardis E.R."/>
            <person name="Wilson R.K."/>
        </authorList>
    </citation>
    <scope>NUCLEOTIDE SEQUENCE [LARGE SCALE GENOMIC DNA]</scope>
    <source>
        <strain evidence="3 5">DSM 20093</strain>
    </source>
</reference>
<evidence type="ECO:0000313" key="3">
    <source>
        <dbReference type="EMBL" id="EFA23156.1"/>
    </source>
</evidence>
<dbReference type="EMBL" id="ABXB03000002">
    <property type="protein sequence ID" value="EFA23156.1"/>
    <property type="molecule type" value="Genomic_DNA"/>
</dbReference>
<dbReference type="OrthoDB" id="3233179at2"/>
<feature type="compositionally biased region" description="Polar residues" evidence="1">
    <location>
        <begin position="339"/>
        <end position="355"/>
    </location>
</feature>
<dbReference type="EMBL" id="JGYW01000005">
    <property type="protein sequence ID" value="KFI58826.1"/>
    <property type="molecule type" value="Genomic_DNA"/>
</dbReference>
<dbReference type="Proteomes" id="UP000003656">
    <property type="component" value="Unassembled WGS sequence"/>
</dbReference>
<dbReference type="RefSeq" id="WP_006294710.1">
    <property type="nucleotide sequence ID" value="NZ_ABXB03000002.1"/>
</dbReference>
<feature type="compositionally biased region" description="Pro residues" evidence="1">
    <location>
        <begin position="295"/>
        <end position="311"/>
    </location>
</feature>
<evidence type="ECO:0000313" key="6">
    <source>
        <dbReference type="Proteomes" id="UP000029074"/>
    </source>
</evidence>
<feature type="compositionally biased region" description="Low complexity" evidence="1">
    <location>
        <begin position="108"/>
        <end position="135"/>
    </location>
</feature>
<feature type="transmembrane region" description="Helical" evidence="2">
    <location>
        <begin position="29"/>
        <end position="53"/>
    </location>
</feature>
<proteinExistence type="predicted"/>
<reference evidence="4 6" key="2">
    <citation type="submission" date="2014-03" db="EMBL/GenBank/DDBJ databases">
        <title>Genomics of Bifidobacteria.</title>
        <authorList>
            <person name="Ventura M."/>
            <person name="Milani C."/>
            <person name="Lugli G.A."/>
        </authorList>
    </citation>
    <scope>NUCLEOTIDE SEQUENCE [LARGE SCALE GENOMIC DNA]</scope>
    <source>
        <strain evidence="4 6">LMG 11596</strain>
    </source>
</reference>
<dbReference type="eggNOG" id="ENOG5032Y91">
    <property type="taxonomic scope" value="Bacteria"/>
</dbReference>
<sequence length="355" mass="36397">MKNFFKGLSFSQLFAGALAAVTSFLLSAKIGIAGSVIGVAVGSIVSATASQLYKNVIDESGKKIKKQKTTTIDAPTLDELDAARTQQLPAIGQSESEQSQQPTDSQGTDSQTATRTVTSTTIITPSDSSPIADDTTVLKQEDDSRTRPDTTAERDASQAETAEQNPGQASTQDNQTASEDAVRRARRIKRVGMVVAIVSSLVAVGLTAWLILAFTDGKGTDSVVRDVVTPTQSVTPSEQPQGTLPVTPAPEPTQTPSATPSSPSPSDSPSPTQSPTPSPTSPSPTPTLSDSPTDPVTPSPTPSDSPTPTPSDSPTSPTDDKAADSKSRDSKTGADAARGSQTGDAQGSASGTSAQ</sequence>
<protein>
    <submittedName>
        <fullName evidence="4">Putative cell surface glycoprotein</fullName>
    </submittedName>
</protein>
<evidence type="ECO:0000313" key="4">
    <source>
        <dbReference type="EMBL" id="KFI58826.1"/>
    </source>
</evidence>
<keyword evidence="2" id="KW-1133">Transmembrane helix</keyword>
<feature type="compositionally biased region" description="Polar residues" evidence="1">
    <location>
        <begin position="230"/>
        <end position="244"/>
    </location>
</feature>